<reference evidence="3 4" key="1">
    <citation type="submission" date="2018-09" db="EMBL/GenBank/DDBJ databases">
        <title>Roseovarius spongiae sp. nov., isolated from a marine sponge.</title>
        <authorList>
            <person name="Zhuang L."/>
            <person name="Luo L."/>
        </authorList>
    </citation>
    <scope>NUCLEOTIDE SEQUENCE [LARGE SCALE GENOMIC DNA]</scope>
    <source>
        <strain evidence="3 4">HN-E21</strain>
    </source>
</reference>
<dbReference type="PANTHER" id="PTHR38340:SF1">
    <property type="entry name" value="S-LAYER PROTEIN"/>
    <property type="match status" value="1"/>
</dbReference>
<dbReference type="GO" id="GO:0005576">
    <property type="term" value="C:extracellular region"/>
    <property type="evidence" value="ECO:0007669"/>
    <property type="project" value="UniProtKB-SubCell"/>
</dbReference>
<keyword evidence="2" id="KW-0964">Secreted</keyword>
<sequence length="862" mass="87989">MGSIVLNAAGAPGVADPEALIGITDIAVVNGPWGPMLLSTTRGDGWVTAFDINAGVAVELDSWRIASNRLQLESTDLAVIGSGADTRLLLAGLAGSGLTGLSLDPLGLGDPTTYSASGFDMGNLRALATKGEIGFAALRTGGFSVIDFSGAAPQAHAVAGGDPVNAERASAVAMIDVAGMTYGVAAFGRHDALSTFRIDAGGAIPLATLTTETVGGALAGPQALRAATVEGRPYVIAAATDTGSLSVFAIDGTGALTLVDQVMDSRDTRFADAAHLEVLTLDGRTYVAAAGSDSGISLFTLLPGGRLHHLDTIAATNDAPLRGITDITLAAVGGNLHIWAATQAAPYLVQFTATGFDIGQTRQFGDQGGTMSGGADDDVLVGGAGDDAINGYGGRDVLVDGAGSDTLWGGAGADTFVFVIDSDDDWVLDFTPGEDRLDLSALPGIWDVSDLQVETRSWGAELHYRGETMFIQSADGGSLSRADFVDGGLTWIDRVTLPEAAGTITGALSAETFIGTDLGESYDGQAGDDILRGEGGDDTLYGNGGDDTLSGGFGEDLLYGGDGMDLITGDAGFDTIHGGRGGDFLNGGGQADLIYGGEGNDRILGEDGYDQLHGGPGDDTIIGGDDPDRLFGGDGNDSLSGGTNVGYSVDGLFGEGGDDTLMGDGGFDYLDGGEGDDYLDGGLQADNLFGRAGDDYLVGGGGLDRLFGGPGDDMLDGGEGDDGLFGDAGNDSLWGGAGNDRFFGGTGDDVLSGDEGDDTLNGGAGFDTIYGGAGDDVMRGDFNADIFVFEDGHGHDRIEDFEATNDYERIMLWGVSDIDNFTDLWANHIHQSGADVVITSASGTITLVEVDLNDLDSWDFIF</sequence>
<dbReference type="PANTHER" id="PTHR38340">
    <property type="entry name" value="S-LAYER PROTEIN"/>
    <property type="match status" value="1"/>
</dbReference>
<accession>A0A3A8ARK6</accession>
<dbReference type="EMBL" id="RAPE01000004">
    <property type="protein sequence ID" value="RKF13475.1"/>
    <property type="molecule type" value="Genomic_DNA"/>
</dbReference>
<evidence type="ECO:0000256" key="1">
    <source>
        <dbReference type="ARBA" id="ARBA00004613"/>
    </source>
</evidence>
<evidence type="ECO:0000313" key="4">
    <source>
        <dbReference type="Proteomes" id="UP000281128"/>
    </source>
</evidence>
<dbReference type="InterPro" id="IPR001343">
    <property type="entry name" value="Hemolysn_Ca-bd"/>
</dbReference>
<dbReference type="InterPro" id="IPR011049">
    <property type="entry name" value="Serralysin-like_metalloprot_C"/>
</dbReference>
<dbReference type="SUPFAM" id="SSF51120">
    <property type="entry name" value="beta-Roll"/>
    <property type="match status" value="3"/>
</dbReference>
<dbReference type="Pfam" id="PF00353">
    <property type="entry name" value="HemolysinCabind"/>
    <property type="match status" value="7"/>
</dbReference>
<dbReference type="GO" id="GO:0005509">
    <property type="term" value="F:calcium ion binding"/>
    <property type="evidence" value="ECO:0007669"/>
    <property type="project" value="InterPro"/>
</dbReference>
<dbReference type="PROSITE" id="PS00330">
    <property type="entry name" value="HEMOLYSIN_CALCIUM"/>
    <property type="match status" value="8"/>
</dbReference>
<dbReference type="InterPro" id="IPR050557">
    <property type="entry name" value="RTX_toxin/Mannuronan_C5-epim"/>
</dbReference>
<proteinExistence type="predicted"/>
<comment type="subcellular location">
    <subcellularLocation>
        <location evidence="1">Secreted</location>
    </subcellularLocation>
</comment>
<evidence type="ECO:0000256" key="2">
    <source>
        <dbReference type="ARBA" id="ARBA00022525"/>
    </source>
</evidence>
<dbReference type="Proteomes" id="UP000281128">
    <property type="component" value="Unassembled WGS sequence"/>
</dbReference>
<dbReference type="Gene3D" id="2.150.10.10">
    <property type="entry name" value="Serralysin-like metalloprotease, C-terminal"/>
    <property type="match status" value="6"/>
</dbReference>
<dbReference type="InterPro" id="IPR018511">
    <property type="entry name" value="Hemolysin-typ_Ca-bd_CS"/>
</dbReference>
<dbReference type="AlphaFoldDB" id="A0A3A8ARK6"/>
<evidence type="ECO:0000313" key="3">
    <source>
        <dbReference type="EMBL" id="RKF13475.1"/>
    </source>
</evidence>
<keyword evidence="4" id="KW-1185">Reference proteome</keyword>
<evidence type="ECO:0008006" key="5">
    <source>
        <dbReference type="Google" id="ProtNLM"/>
    </source>
</evidence>
<dbReference type="RefSeq" id="WP_121168177.1">
    <property type="nucleotide sequence ID" value="NZ_RAPE01000004.1"/>
</dbReference>
<organism evidence="3 4">
    <name type="scientific">Roseovarius spongiae</name>
    <dbReference type="NCBI Taxonomy" id="2320272"/>
    <lineage>
        <taxon>Bacteria</taxon>
        <taxon>Pseudomonadati</taxon>
        <taxon>Pseudomonadota</taxon>
        <taxon>Alphaproteobacteria</taxon>
        <taxon>Rhodobacterales</taxon>
        <taxon>Roseobacteraceae</taxon>
        <taxon>Roseovarius</taxon>
    </lineage>
</organism>
<dbReference type="OrthoDB" id="9342475at2"/>
<gene>
    <name evidence="3" type="ORF">D6850_14340</name>
</gene>
<name>A0A3A8ARK6_9RHOB</name>
<dbReference type="PRINTS" id="PR00313">
    <property type="entry name" value="CABNDNGRPT"/>
</dbReference>
<protein>
    <recommendedName>
        <fullName evidence="5">Calcium-binding protein</fullName>
    </recommendedName>
</protein>
<comment type="caution">
    <text evidence="3">The sequence shown here is derived from an EMBL/GenBank/DDBJ whole genome shotgun (WGS) entry which is preliminary data.</text>
</comment>